<keyword evidence="1" id="KW-0732">Signal</keyword>
<protein>
    <submittedName>
        <fullName evidence="2">Uncharacterized protein</fullName>
    </submittedName>
</protein>
<keyword evidence="3" id="KW-1185">Reference proteome</keyword>
<name>A0A4Y1ZZB7_ARAVE</name>
<organism evidence="2 3">
    <name type="scientific">Araneus ventricosus</name>
    <name type="common">Orbweaver spider</name>
    <name type="synonym">Epeira ventricosa</name>
    <dbReference type="NCBI Taxonomy" id="182803"/>
    <lineage>
        <taxon>Eukaryota</taxon>
        <taxon>Metazoa</taxon>
        <taxon>Ecdysozoa</taxon>
        <taxon>Arthropoda</taxon>
        <taxon>Chelicerata</taxon>
        <taxon>Arachnida</taxon>
        <taxon>Araneae</taxon>
        <taxon>Araneomorphae</taxon>
        <taxon>Entelegynae</taxon>
        <taxon>Araneoidea</taxon>
        <taxon>Araneidae</taxon>
        <taxon>Araneus</taxon>
    </lineage>
</organism>
<feature type="chain" id="PRO_5021497330" evidence="1">
    <location>
        <begin position="18"/>
        <end position="165"/>
    </location>
</feature>
<evidence type="ECO:0000256" key="1">
    <source>
        <dbReference type="SAM" id="SignalP"/>
    </source>
</evidence>
<dbReference type="OrthoDB" id="6430313at2759"/>
<reference evidence="2 3" key="1">
    <citation type="journal article" date="2019" name="Sci. Rep.">
        <title>Orb-weaving spider Araneus ventricosus genome elucidates the spidroin gene catalogue.</title>
        <authorList>
            <person name="Kono N."/>
            <person name="Nakamura H."/>
            <person name="Ohtoshi R."/>
            <person name="Moran D.A.P."/>
            <person name="Shinohara A."/>
            <person name="Yoshida Y."/>
            <person name="Fujiwara M."/>
            <person name="Mori M."/>
            <person name="Tomita M."/>
            <person name="Arakawa K."/>
        </authorList>
    </citation>
    <scope>NUCLEOTIDE SEQUENCE [LARGE SCALE GENOMIC DNA]</scope>
</reference>
<accession>A0A4Y1ZZB7</accession>
<dbReference type="AlphaFoldDB" id="A0A4Y1ZZB7"/>
<dbReference type="PANTHER" id="PTHR38681">
    <property type="entry name" value="RETROVIRUS-RELATED POL POLYPROTEIN FROM TRANSPOSON 412-LIKE PROTEIN-RELATED"/>
    <property type="match status" value="1"/>
</dbReference>
<dbReference type="PANTHER" id="PTHR38681:SF1">
    <property type="entry name" value="RETROVIRUS-RELATED POL POLYPROTEIN FROM TRANSPOSON 412-LIKE PROTEIN"/>
    <property type="match status" value="1"/>
</dbReference>
<dbReference type="EMBL" id="BGPR01000001">
    <property type="protein sequence ID" value="GBL72184.1"/>
    <property type="molecule type" value="Genomic_DNA"/>
</dbReference>
<evidence type="ECO:0000313" key="3">
    <source>
        <dbReference type="Proteomes" id="UP000499080"/>
    </source>
</evidence>
<comment type="caution">
    <text evidence="2">The sequence shown here is derived from an EMBL/GenBank/DDBJ whole genome shotgun (WGS) entry which is preliminary data.</text>
</comment>
<evidence type="ECO:0000313" key="2">
    <source>
        <dbReference type="EMBL" id="GBL72184.1"/>
    </source>
</evidence>
<feature type="signal peptide" evidence="1">
    <location>
        <begin position="1"/>
        <end position="17"/>
    </location>
</feature>
<dbReference type="Proteomes" id="UP000499080">
    <property type="component" value="Unassembled WGS sequence"/>
</dbReference>
<sequence>MVSNLITVLLGLRSALRSDTNYTIAEMVYERPIRLPGESFEKPKSILDTDTFAKELQNQMELLKPLDTRRRPSQKIFVHKDLHTCTHVFIRIDGVRKPLEPPYDGPLPVVRRHDKYFTVIIKGKDINISIDRLEPAYLLLTEVDAPHHKKFDTAPTSPNENLNAH</sequence>
<proteinExistence type="predicted"/>
<gene>
    <name evidence="2" type="ORF">AVEN_115169_1</name>
</gene>